<dbReference type="GO" id="GO:0008094">
    <property type="term" value="F:ATP-dependent activity, acting on DNA"/>
    <property type="evidence" value="ECO:0007669"/>
    <property type="project" value="TreeGrafter"/>
</dbReference>
<dbReference type="GO" id="GO:0005524">
    <property type="term" value="F:ATP binding"/>
    <property type="evidence" value="ECO:0007669"/>
    <property type="project" value="UniProtKB-KW"/>
</dbReference>
<dbReference type="Proteomes" id="UP000887565">
    <property type="component" value="Unplaced"/>
</dbReference>
<protein>
    <submittedName>
        <fullName evidence="7">Helicase ATP-binding domain-containing protein</fullName>
    </submittedName>
</protein>
<dbReference type="SMART" id="SM00487">
    <property type="entry name" value="DEXDc"/>
    <property type="match status" value="1"/>
</dbReference>
<evidence type="ECO:0000313" key="7">
    <source>
        <dbReference type="WBParaSite" id="nRc.2.0.1.t26121-RA"/>
    </source>
</evidence>
<dbReference type="OMA" id="WRRWIEN"/>
<proteinExistence type="predicted"/>
<keyword evidence="2" id="KW-0378">Hydrolase</keyword>
<dbReference type="InterPro" id="IPR050628">
    <property type="entry name" value="SNF2_RAD54_helicase_TF"/>
</dbReference>
<dbReference type="Pfam" id="PF00176">
    <property type="entry name" value="SNF2-rel_dom"/>
    <property type="match status" value="1"/>
</dbReference>
<reference evidence="7" key="1">
    <citation type="submission" date="2022-11" db="UniProtKB">
        <authorList>
            <consortium name="WormBaseParasite"/>
        </authorList>
    </citation>
    <scope>IDENTIFICATION</scope>
</reference>
<sequence>MIVGNRDLLKNRRKLAMTQRPTEHDEIDQPPGLKIELMPHQKQAIKWLTWRESQQPPGGVLADDMGLGKTLTMIALVLFQRSMDKETQENRCEHFFGDKLRKSQATLVICPASLIYQWQGEIERRIKPGFLNCLVYHGPKRETSASRMASFDFVITSYETVSSEVGSGEDDDKKTKKRKPSCASVLLSIAWERIILDEGHRIKNFKAGISKACCRLPASNRWVLTGTPIHNKLTDFYSLLKFLRFEPFDEFQVWRRWIENKSEQGKRRLDAIIKGILLRRTKDQISSVTGKAIVDLPPKKSEVHQIDLSPLEKKIYDRIFMAS</sequence>
<keyword evidence="1" id="KW-0547">Nucleotide-binding</keyword>
<dbReference type="InterPro" id="IPR014001">
    <property type="entry name" value="Helicase_ATP-bd"/>
</dbReference>
<dbReference type="GO" id="GO:0016787">
    <property type="term" value="F:hydrolase activity"/>
    <property type="evidence" value="ECO:0007669"/>
    <property type="project" value="UniProtKB-KW"/>
</dbReference>
<feature type="region of interest" description="Disordered" evidence="4">
    <location>
        <begin position="12"/>
        <end position="31"/>
    </location>
</feature>
<evidence type="ECO:0000256" key="4">
    <source>
        <dbReference type="SAM" id="MobiDB-lite"/>
    </source>
</evidence>
<dbReference type="PANTHER" id="PTHR45626:SF50">
    <property type="entry name" value="TRANSCRIPTION TERMINATION FACTOR 2"/>
    <property type="match status" value="1"/>
</dbReference>
<evidence type="ECO:0000256" key="3">
    <source>
        <dbReference type="ARBA" id="ARBA00022840"/>
    </source>
</evidence>
<dbReference type="WBParaSite" id="nRc.2.0.1.t26121-RA">
    <property type="protein sequence ID" value="nRc.2.0.1.t26121-RA"/>
    <property type="gene ID" value="nRc.2.0.1.g26121"/>
</dbReference>
<evidence type="ECO:0000313" key="6">
    <source>
        <dbReference type="Proteomes" id="UP000887565"/>
    </source>
</evidence>
<dbReference type="GO" id="GO:0005634">
    <property type="term" value="C:nucleus"/>
    <property type="evidence" value="ECO:0007669"/>
    <property type="project" value="TreeGrafter"/>
</dbReference>
<evidence type="ECO:0000256" key="2">
    <source>
        <dbReference type="ARBA" id="ARBA00022801"/>
    </source>
</evidence>
<dbReference type="PANTHER" id="PTHR45626">
    <property type="entry name" value="TRANSCRIPTION TERMINATION FACTOR 2-RELATED"/>
    <property type="match status" value="1"/>
</dbReference>
<dbReference type="AlphaFoldDB" id="A0A915JJ69"/>
<dbReference type="PROSITE" id="PS51192">
    <property type="entry name" value="HELICASE_ATP_BIND_1"/>
    <property type="match status" value="1"/>
</dbReference>
<accession>A0A915JJ69</accession>
<evidence type="ECO:0000259" key="5">
    <source>
        <dbReference type="PROSITE" id="PS51192"/>
    </source>
</evidence>
<dbReference type="SUPFAM" id="SSF52540">
    <property type="entry name" value="P-loop containing nucleoside triphosphate hydrolases"/>
    <property type="match status" value="1"/>
</dbReference>
<dbReference type="Gene3D" id="3.40.50.10810">
    <property type="entry name" value="Tandem AAA-ATPase domain"/>
    <property type="match status" value="1"/>
</dbReference>
<keyword evidence="3" id="KW-0067">ATP-binding</keyword>
<organism evidence="6 7">
    <name type="scientific">Romanomermis culicivorax</name>
    <name type="common">Nematode worm</name>
    <dbReference type="NCBI Taxonomy" id="13658"/>
    <lineage>
        <taxon>Eukaryota</taxon>
        <taxon>Metazoa</taxon>
        <taxon>Ecdysozoa</taxon>
        <taxon>Nematoda</taxon>
        <taxon>Enoplea</taxon>
        <taxon>Dorylaimia</taxon>
        <taxon>Mermithida</taxon>
        <taxon>Mermithoidea</taxon>
        <taxon>Mermithidae</taxon>
        <taxon>Romanomermis</taxon>
    </lineage>
</organism>
<dbReference type="GO" id="GO:0006281">
    <property type="term" value="P:DNA repair"/>
    <property type="evidence" value="ECO:0007669"/>
    <property type="project" value="TreeGrafter"/>
</dbReference>
<dbReference type="InterPro" id="IPR027417">
    <property type="entry name" value="P-loop_NTPase"/>
</dbReference>
<dbReference type="InterPro" id="IPR038718">
    <property type="entry name" value="SNF2-like_sf"/>
</dbReference>
<feature type="domain" description="Helicase ATP-binding" evidence="5">
    <location>
        <begin position="50"/>
        <end position="246"/>
    </location>
</feature>
<evidence type="ECO:0000256" key="1">
    <source>
        <dbReference type="ARBA" id="ARBA00022741"/>
    </source>
</evidence>
<keyword evidence="6" id="KW-1185">Reference proteome</keyword>
<dbReference type="InterPro" id="IPR000330">
    <property type="entry name" value="SNF2_N"/>
</dbReference>
<name>A0A915JJ69_ROMCU</name>